<proteinExistence type="predicted"/>
<dbReference type="Proteomes" id="UP000095287">
    <property type="component" value="Unplaced"/>
</dbReference>
<keyword evidence="1" id="KW-1185">Reference proteome</keyword>
<dbReference type="AlphaFoldDB" id="A0A1I8AB42"/>
<organism evidence="1 2">
    <name type="scientific">Steinernema glaseri</name>
    <dbReference type="NCBI Taxonomy" id="37863"/>
    <lineage>
        <taxon>Eukaryota</taxon>
        <taxon>Metazoa</taxon>
        <taxon>Ecdysozoa</taxon>
        <taxon>Nematoda</taxon>
        <taxon>Chromadorea</taxon>
        <taxon>Rhabditida</taxon>
        <taxon>Tylenchina</taxon>
        <taxon>Panagrolaimomorpha</taxon>
        <taxon>Strongyloidoidea</taxon>
        <taxon>Steinernematidae</taxon>
        <taxon>Steinernema</taxon>
    </lineage>
</organism>
<accession>A0A1I8AB42</accession>
<dbReference type="WBParaSite" id="L893_g3771.t1">
    <property type="protein sequence ID" value="L893_g3771.t1"/>
    <property type="gene ID" value="L893_g3771"/>
</dbReference>
<protein>
    <submittedName>
        <fullName evidence="2">F-box domain-containing protein</fullName>
    </submittedName>
</protein>
<evidence type="ECO:0000313" key="1">
    <source>
        <dbReference type="Proteomes" id="UP000095287"/>
    </source>
</evidence>
<sequence length="244" mass="27610">MDAVPLKFVDSVVELFGRETLDELAQEVRHPLWKDVVDLHHNNRVYYEIYFRMEEGGFKHVFRNGAEGRFTRIVGVSDSPADRIWDEVEPLGEGETSKLLETISPLIDPVACNLNSKDSPDCTRVLMTSLFKRVYLQRITVLFCGQIAYDFLEDQINNSPFLSDVEISGHNWPQSTLDLLAKFCSTGSPMKRHLFDLWKANGNLQFELYSSGSVADEGGLRALMSKGQSYTKGISSRIPQVLDV</sequence>
<reference evidence="2" key="1">
    <citation type="submission" date="2016-11" db="UniProtKB">
        <authorList>
            <consortium name="WormBaseParasite"/>
        </authorList>
    </citation>
    <scope>IDENTIFICATION</scope>
</reference>
<name>A0A1I8AB42_9BILA</name>
<evidence type="ECO:0000313" key="2">
    <source>
        <dbReference type="WBParaSite" id="L893_g3771.t1"/>
    </source>
</evidence>